<evidence type="ECO:0000259" key="8">
    <source>
        <dbReference type="Pfam" id="PF13193"/>
    </source>
</evidence>
<proteinExistence type="inferred from homology"/>
<evidence type="ECO:0000313" key="10">
    <source>
        <dbReference type="Proteomes" id="UP000002624"/>
    </source>
</evidence>
<dbReference type="InterPro" id="IPR025110">
    <property type="entry name" value="AMP-bd_C"/>
</dbReference>
<dbReference type="InterPro" id="IPR051087">
    <property type="entry name" value="Mitochondrial_ACSM"/>
</dbReference>
<dbReference type="OrthoDB" id="6614653at2759"/>
<feature type="domain" description="AMP-binding enzyme C-terminal" evidence="8">
    <location>
        <begin position="479"/>
        <end position="561"/>
    </location>
</feature>
<evidence type="ECO:0000313" key="9">
    <source>
        <dbReference type="EMBL" id="EER44019.1"/>
    </source>
</evidence>
<protein>
    <recommendedName>
        <fullName evidence="5">medium-chain acyl-CoA ligase</fullName>
        <ecNumber evidence="5">6.2.1.2</ecNumber>
    </recommendedName>
</protein>
<dbReference type="Proteomes" id="UP000002624">
    <property type="component" value="Unassembled WGS sequence"/>
</dbReference>
<organism evidence="9 10">
    <name type="scientific">Ajellomyces capsulatus (strain H143)</name>
    <name type="common">Darling's disease fungus</name>
    <name type="synonym">Histoplasma capsulatum</name>
    <dbReference type="NCBI Taxonomy" id="544712"/>
    <lineage>
        <taxon>Eukaryota</taxon>
        <taxon>Fungi</taxon>
        <taxon>Dikarya</taxon>
        <taxon>Ascomycota</taxon>
        <taxon>Pezizomycotina</taxon>
        <taxon>Eurotiomycetes</taxon>
        <taxon>Eurotiomycetidae</taxon>
        <taxon>Onygenales</taxon>
        <taxon>Ajellomycetaceae</taxon>
        <taxon>Histoplasma</taxon>
    </lineage>
</organism>
<dbReference type="GO" id="GO:0006633">
    <property type="term" value="P:fatty acid biosynthetic process"/>
    <property type="evidence" value="ECO:0007669"/>
    <property type="project" value="TreeGrafter"/>
</dbReference>
<dbReference type="VEuPathDB" id="FungiDB:HCDG_02049"/>
<sequence length="581" mass="64583">MELHAAKELPQCPEYFNFAYDVVDKWAAQLPSLQAMFWVDQQGKDPQSLDFAHFSRQSNRAAELLVRLGARRGDRLIIVLPRVPAWWEIATAAIRIGIVVCPCTVLAVAHDIKYRAEASKASIFVGDTVSISKFKAVQHECPDIRTILQAAGSPLVDELQYSAELEKIPKHFVFKDTLPKTKWSDPSVIYFTSGTTGYMALELNVFFEAHVLTGSLWLGLEPGKLYWNLSEQGWAKAAWAWFAAWSCGAALFVQETVGPFNAESALDNLHNYPITTLCSPPTAYRQFVLPSRRKYFSQRPPLALEQCVGAGEPLNDEVIRIWEDMSGIKVRDGYGQTETTLVCGNLKGAKVKYGSMGLPVPGVPLTVVDEKGDESPSFQEGEIAIATTTSSGVRTINIFSGYLSPDGKVTLPQRKGKSCYWYLTGDRAYKDEDGYLWFVGRSDDVINSSGYRIGESRVPAARLVGNNNGDIDILSGPFEVESVLKKHPAVVESAVVASPDPDRVEVVKAFIVLQDGFKSRNPDSLVTELQEFCKKQTAPYKYPRRIQFVEPSFLPKTISGKIKRAELRALERRVITRGARI</sequence>
<feature type="domain" description="AMP-dependent synthetase/ligase" evidence="7">
    <location>
        <begin position="24"/>
        <end position="388"/>
    </location>
</feature>
<dbReference type="GO" id="GO:0005524">
    <property type="term" value="F:ATP binding"/>
    <property type="evidence" value="ECO:0007669"/>
    <property type="project" value="UniProtKB-KW"/>
</dbReference>
<dbReference type="InterPro" id="IPR000873">
    <property type="entry name" value="AMP-dep_synth/lig_dom"/>
</dbReference>
<dbReference type="Pfam" id="PF13193">
    <property type="entry name" value="AMP-binding_C"/>
    <property type="match status" value="1"/>
</dbReference>
<dbReference type="Gene3D" id="3.30.300.30">
    <property type="match status" value="1"/>
</dbReference>
<evidence type="ECO:0000256" key="4">
    <source>
        <dbReference type="ARBA" id="ARBA00022840"/>
    </source>
</evidence>
<dbReference type="OMA" id="HAWSNLF"/>
<keyword evidence="2" id="KW-0436">Ligase</keyword>
<evidence type="ECO:0000259" key="7">
    <source>
        <dbReference type="Pfam" id="PF00501"/>
    </source>
</evidence>
<dbReference type="FunFam" id="3.30.300.30:FF:000005">
    <property type="entry name" value="Acyl-coenzyme A synthetase ACSM5, mitochondrial"/>
    <property type="match status" value="1"/>
</dbReference>
<dbReference type="HOGENOM" id="CLU_000022_59_10_1"/>
<dbReference type="InterPro" id="IPR042099">
    <property type="entry name" value="ANL_N_sf"/>
</dbReference>
<dbReference type="GO" id="GO:0031956">
    <property type="term" value="F:medium-chain fatty acid-CoA ligase activity"/>
    <property type="evidence" value="ECO:0007669"/>
    <property type="project" value="UniProtKB-EC"/>
</dbReference>
<dbReference type="Pfam" id="PF00501">
    <property type="entry name" value="AMP-binding"/>
    <property type="match status" value="1"/>
</dbReference>
<evidence type="ECO:0000256" key="3">
    <source>
        <dbReference type="ARBA" id="ARBA00022741"/>
    </source>
</evidence>
<keyword evidence="3" id="KW-0547">Nucleotide-binding</keyword>
<comment type="similarity">
    <text evidence="1">Belongs to the ATP-dependent AMP-binding enzyme family.</text>
</comment>
<dbReference type="SUPFAM" id="SSF56801">
    <property type="entry name" value="Acetyl-CoA synthetase-like"/>
    <property type="match status" value="1"/>
</dbReference>
<dbReference type="GO" id="GO:0006637">
    <property type="term" value="P:acyl-CoA metabolic process"/>
    <property type="evidence" value="ECO:0007669"/>
    <property type="project" value="TreeGrafter"/>
</dbReference>
<accession>C6H6J8</accession>
<evidence type="ECO:0000256" key="2">
    <source>
        <dbReference type="ARBA" id="ARBA00022598"/>
    </source>
</evidence>
<evidence type="ECO:0000256" key="1">
    <source>
        <dbReference type="ARBA" id="ARBA00006432"/>
    </source>
</evidence>
<dbReference type="InterPro" id="IPR045851">
    <property type="entry name" value="AMP-bd_C_sf"/>
</dbReference>
<dbReference type="Gene3D" id="3.40.50.12780">
    <property type="entry name" value="N-terminal domain of ligase-like"/>
    <property type="match status" value="1"/>
</dbReference>
<comment type="catalytic activity">
    <reaction evidence="6">
        <text>a medium-chain fatty acid + ATP + CoA = a medium-chain fatty acyl-CoA + AMP + diphosphate</text>
        <dbReference type="Rhea" id="RHEA:48340"/>
        <dbReference type="ChEBI" id="CHEBI:30616"/>
        <dbReference type="ChEBI" id="CHEBI:33019"/>
        <dbReference type="ChEBI" id="CHEBI:57287"/>
        <dbReference type="ChEBI" id="CHEBI:59558"/>
        <dbReference type="ChEBI" id="CHEBI:90546"/>
        <dbReference type="ChEBI" id="CHEBI:456215"/>
        <dbReference type="EC" id="6.2.1.2"/>
    </reaction>
    <physiologicalReaction direction="left-to-right" evidence="6">
        <dbReference type="Rhea" id="RHEA:48341"/>
    </physiologicalReaction>
</comment>
<evidence type="ECO:0000256" key="6">
    <source>
        <dbReference type="ARBA" id="ARBA00048477"/>
    </source>
</evidence>
<dbReference type="EMBL" id="GG692420">
    <property type="protein sequence ID" value="EER44019.1"/>
    <property type="molecule type" value="Genomic_DNA"/>
</dbReference>
<reference evidence="10" key="1">
    <citation type="submission" date="2009-05" db="EMBL/GenBank/DDBJ databases">
        <title>The genome sequence of Ajellomyces capsulatus strain H143.</title>
        <authorList>
            <person name="Champion M."/>
            <person name="Cuomo C.A."/>
            <person name="Ma L.-J."/>
            <person name="Henn M.R."/>
            <person name="Sil A."/>
            <person name="Goldman B."/>
            <person name="Young S.K."/>
            <person name="Kodira C.D."/>
            <person name="Zeng Q."/>
            <person name="Koehrsen M."/>
            <person name="Alvarado L."/>
            <person name="Berlin A.M."/>
            <person name="Borenstein D."/>
            <person name="Chen Z."/>
            <person name="Engels R."/>
            <person name="Freedman E."/>
            <person name="Gellesch M."/>
            <person name="Goldberg J."/>
            <person name="Griggs A."/>
            <person name="Gujja S."/>
            <person name="Heiman D.I."/>
            <person name="Hepburn T.A."/>
            <person name="Howarth C."/>
            <person name="Jen D."/>
            <person name="Larson L."/>
            <person name="Lewis B."/>
            <person name="Mehta T."/>
            <person name="Park D."/>
            <person name="Pearson M."/>
            <person name="Roberts A."/>
            <person name="Saif S."/>
            <person name="Shea T.D."/>
            <person name="Shenoy N."/>
            <person name="Sisk P."/>
            <person name="Stolte C."/>
            <person name="Sykes S."/>
            <person name="Walk T."/>
            <person name="White J."/>
            <person name="Yandava C."/>
            <person name="Klein B."/>
            <person name="McEwen J.G."/>
            <person name="Puccia R."/>
            <person name="Goldman G.H."/>
            <person name="Felipe M.S."/>
            <person name="Nino-Vega G."/>
            <person name="San-Blas G."/>
            <person name="Taylor J.W."/>
            <person name="Mendoza L."/>
            <person name="Galagan J.E."/>
            <person name="Nusbaum C."/>
            <person name="Birren B.W."/>
        </authorList>
    </citation>
    <scope>NUCLEOTIDE SEQUENCE [LARGE SCALE GENOMIC DNA]</scope>
    <source>
        <strain evidence="10">H143</strain>
    </source>
</reference>
<dbReference type="PANTHER" id="PTHR43605">
    <property type="entry name" value="ACYL-COENZYME A SYNTHETASE"/>
    <property type="match status" value="1"/>
</dbReference>
<dbReference type="PANTHER" id="PTHR43605:SF10">
    <property type="entry name" value="ACYL-COA SYNTHETASE MEDIUM CHAIN FAMILY MEMBER 3"/>
    <property type="match status" value="1"/>
</dbReference>
<dbReference type="EC" id="6.2.1.2" evidence="5"/>
<evidence type="ECO:0000256" key="5">
    <source>
        <dbReference type="ARBA" id="ARBA00039009"/>
    </source>
</evidence>
<dbReference type="AlphaFoldDB" id="C6H6J8"/>
<dbReference type="GO" id="GO:0004321">
    <property type="term" value="F:fatty-acyl-CoA synthase activity"/>
    <property type="evidence" value="ECO:0007669"/>
    <property type="project" value="TreeGrafter"/>
</dbReference>
<dbReference type="STRING" id="544712.C6H6J8"/>
<name>C6H6J8_AJECH</name>
<gene>
    <name evidence="9" type="ORF">HCDG_02049</name>
</gene>
<keyword evidence="4" id="KW-0067">ATP-binding</keyword>